<gene>
    <name evidence="1" type="ORF">BDV36DRAFT_249196</name>
</gene>
<dbReference type="PANTHER" id="PTHR47425">
    <property type="entry name" value="FARB-RELATED"/>
    <property type="match status" value="1"/>
</dbReference>
<reference evidence="1 2" key="1">
    <citation type="submission" date="2019-04" db="EMBL/GenBank/DDBJ databases">
        <authorList>
            <consortium name="DOE Joint Genome Institute"/>
            <person name="Mondo S."/>
            <person name="Kjaerbolling I."/>
            <person name="Vesth T."/>
            <person name="Frisvad J.C."/>
            <person name="Nybo J.L."/>
            <person name="Theobald S."/>
            <person name="Kildgaard S."/>
            <person name="Isbrandt T."/>
            <person name="Kuo A."/>
            <person name="Sato A."/>
            <person name="Lyhne E.K."/>
            <person name="Kogle M.E."/>
            <person name="Wiebenga A."/>
            <person name="Kun R.S."/>
            <person name="Lubbers R.J."/>
            <person name="Makela M.R."/>
            <person name="Barry K."/>
            <person name="Chovatia M."/>
            <person name="Clum A."/>
            <person name="Daum C."/>
            <person name="Haridas S."/>
            <person name="He G."/>
            <person name="LaButti K."/>
            <person name="Lipzen A."/>
            <person name="Riley R."/>
            <person name="Salamov A."/>
            <person name="Simmons B.A."/>
            <person name="Magnuson J.K."/>
            <person name="Henrissat B."/>
            <person name="Mortensen U.H."/>
            <person name="Larsen T.O."/>
            <person name="Devries R.P."/>
            <person name="Grigoriev I.V."/>
            <person name="Machida M."/>
            <person name="Baker S.E."/>
            <person name="Andersen M.R."/>
            <person name="Cantor M.N."/>
            <person name="Hua S.X."/>
        </authorList>
    </citation>
    <scope>NUCLEOTIDE SEQUENCE [LARGE SCALE GENOMIC DNA]</scope>
    <source>
        <strain evidence="1 2">CBS 117616</strain>
    </source>
</reference>
<organism evidence="1 2">
    <name type="scientific">Aspergillus pseudocaelatus</name>
    <dbReference type="NCBI Taxonomy" id="1825620"/>
    <lineage>
        <taxon>Eukaryota</taxon>
        <taxon>Fungi</taxon>
        <taxon>Dikarya</taxon>
        <taxon>Ascomycota</taxon>
        <taxon>Pezizomycotina</taxon>
        <taxon>Eurotiomycetes</taxon>
        <taxon>Eurotiomycetidae</taxon>
        <taxon>Eurotiales</taxon>
        <taxon>Aspergillaceae</taxon>
        <taxon>Aspergillus</taxon>
        <taxon>Aspergillus subgen. Circumdati</taxon>
    </lineage>
</organism>
<dbReference type="Proteomes" id="UP000325395">
    <property type="component" value="Unassembled WGS sequence"/>
</dbReference>
<proteinExistence type="predicted"/>
<dbReference type="PANTHER" id="PTHR47425:SF2">
    <property type="entry name" value="FARB-RELATED"/>
    <property type="match status" value="1"/>
</dbReference>
<name>A0ABQ6WU06_9EURO</name>
<evidence type="ECO:0000313" key="2">
    <source>
        <dbReference type="Proteomes" id="UP000325395"/>
    </source>
</evidence>
<accession>A0ABQ6WU06</accession>
<evidence type="ECO:0000313" key="1">
    <source>
        <dbReference type="EMBL" id="KAE8420592.1"/>
    </source>
</evidence>
<protein>
    <submittedName>
        <fullName evidence="1">Uncharacterized protein</fullName>
    </submittedName>
</protein>
<dbReference type="InterPro" id="IPR052761">
    <property type="entry name" value="Fungal_Detox/Toxin_TFs"/>
</dbReference>
<sequence length="117" mass="13105">MSTQADVLTREERNLSGPTVFAESRGHYKMCLDVEVRNVTLPQYISPLPLGLSSADRDYLRMKGALNIPKAELRDALLECFALFVHPLLPVIDLGDVYSRIESNGRSGHSHPQQTRI</sequence>
<dbReference type="EMBL" id="ML735707">
    <property type="protein sequence ID" value="KAE8420592.1"/>
    <property type="molecule type" value="Genomic_DNA"/>
</dbReference>
<keyword evidence="2" id="KW-1185">Reference proteome</keyword>